<organism evidence="3">
    <name type="scientific">marine metagenome</name>
    <dbReference type="NCBI Taxonomy" id="408172"/>
    <lineage>
        <taxon>unclassified sequences</taxon>
        <taxon>metagenomes</taxon>
        <taxon>ecological metagenomes</taxon>
    </lineage>
</organism>
<evidence type="ECO:0000256" key="2">
    <source>
        <dbReference type="ARBA" id="ARBA00023235"/>
    </source>
</evidence>
<dbReference type="InterPro" id="IPR011060">
    <property type="entry name" value="RibuloseP-bd_barrel"/>
</dbReference>
<dbReference type="SUPFAM" id="SSF51366">
    <property type="entry name" value="Ribulose-phoshate binding barrel"/>
    <property type="match status" value="1"/>
</dbReference>
<dbReference type="PANTHER" id="PTHR11749">
    <property type="entry name" value="RIBULOSE-5-PHOSPHATE-3-EPIMERASE"/>
    <property type="match status" value="1"/>
</dbReference>
<feature type="non-terminal residue" evidence="3">
    <location>
        <position position="55"/>
    </location>
</feature>
<protein>
    <recommendedName>
        <fullName evidence="4">Ribulose-phosphate 3-epimerase</fullName>
    </recommendedName>
</protein>
<dbReference type="GO" id="GO:0046872">
    <property type="term" value="F:metal ion binding"/>
    <property type="evidence" value="ECO:0007669"/>
    <property type="project" value="UniProtKB-KW"/>
</dbReference>
<dbReference type="InterPro" id="IPR013785">
    <property type="entry name" value="Aldolase_TIM"/>
</dbReference>
<dbReference type="Pfam" id="PF00834">
    <property type="entry name" value="Ribul_P_3_epim"/>
    <property type="match status" value="1"/>
</dbReference>
<keyword evidence="2" id="KW-0413">Isomerase</keyword>
<dbReference type="EMBL" id="UINC01143431">
    <property type="protein sequence ID" value="SVD32356.1"/>
    <property type="molecule type" value="Genomic_DNA"/>
</dbReference>
<keyword evidence="1" id="KW-0479">Metal-binding</keyword>
<reference evidence="3" key="1">
    <citation type="submission" date="2018-05" db="EMBL/GenBank/DDBJ databases">
        <authorList>
            <person name="Lanie J.A."/>
            <person name="Ng W.-L."/>
            <person name="Kazmierczak K.M."/>
            <person name="Andrzejewski T.M."/>
            <person name="Davidsen T.M."/>
            <person name="Wayne K.J."/>
            <person name="Tettelin H."/>
            <person name="Glass J.I."/>
            <person name="Rusch D."/>
            <person name="Podicherti R."/>
            <person name="Tsui H.-C.T."/>
            <person name="Winkler M.E."/>
        </authorList>
    </citation>
    <scope>NUCLEOTIDE SEQUENCE</scope>
</reference>
<accession>A0A382UDN6</accession>
<dbReference type="GO" id="GO:0016857">
    <property type="term" value="F:racemase and epimerase activity, acting on carbohydrates and derivatives"/>
    <property type="evidence" value="ECO:0007669"/>
    <property type="project" value="InterPro"/>
</dbReference>
<evidence type="ECO:0000256" key="1">
    <source>
        <dbReference type="ARBA" id="ARBA00022723"/>
    </source>
</evidence>
<evidence type="ECO:0008006" key="4">
    <source>
        <dbReference type="Google" id="ProtNLM"/>
    </source>
</evidence>
<evidence type="ECO:0000313" key="3">
    <source>
        <dbReference type="EMBL" id="SVD32356.1"/>
    </source>
</evidence>
<gene>
    <name evidence="3" type="ORF">METZ01_LOCUS385210</name>
</gene>
<dbReference type="InterPro" id="IPR000056">
    <property type="entry name" value="Ribul_P_3_epim-like"/>
</dbReference>
<dbReference type="GO" id="GO:0005975">
    <property type="term" value="P:carbohydrate metabolic process"/>
    <property type="evidence" value="ECO:0007669"/>
    <property type="project" value="InterPro"/>
</dbReference>
<dbReference type="Gene3D" id="3.20.20.70">
    <property type="entry name" value="Aldolase class I"/>
    <property type="match status" value="1"/>
</dbReference>
<sequence>MATRVQIAPSVLAADFANLGREVRVMTEAGADAIHIDVMDGHFVPNITFGPDVVK</sequence>
<proteinExistence type="predicted"/>
<dbReference type="PROSITE" id="PS01085">
    <property type="entry name" value="RIBUL_P_3_EPIMER_1"/>
    <property type="match status" value="1"/>
</dbReference>
<name>A0A382UDN6_9ZZZZ</name>
<dbReference type="AlphaFoldDB" id="A0A382UDN6"/>